<dbReference type="RefSeq" id="WP_025289920.1">
    <property type="nucleotide sequence ID" value="NZ_CP006956.1"/>
</dbReference>
<evidence type="ECO:0000313" key="3">
    <source>
        <dbReference type="Proteomes" id="UP000019086"/>
    </source>
</evidence>
<dbReference type="PATRIC" id="fig|1263832.3.peg.2059"/>
<dbReference type="PANTHER" id="PTHR36180:SF1">
    <property type="entry name" value="ANTA_ANTB ANTIREPRESSOR DOMAIN-CONTAINING PROTEIN"/>
    <property type="match status" value="1"/>
</dbReference>
<proteinExistence type="predicted"/>
<dbReference type="Proteomes" id="UP000019086">
    <property type="component" value="Chromosome"/>
</dbReference>
<evidence type="ECO:0000313" key="2">
    <source>
        <dbReference type="EMBL" id="AHG87299.1"/>
    </source>
</evidence>
<dbReference type="Pfam" id="PF08346">
    <property type="entry name" value="AntA"/>
    <property type="match status" value="1"/>
</dbReference>
<accession>W0R873</accession>
<sequence length="242" mass="27888">MDQSLNQILEIVANDHFQGVNARNLHKALKVGRDFSTWIKSRLKGANFIEEQDFIIVQELRSPKLGSANNKRSLMARPQKINEYILSIDTAKHICLMEKNEIGQAIRQHFINAERALKQYAPKVHRNTLQATMQRLASIDHNHEMTEALQKHLIRQGKQPQAHHFINEQNLLNSLVIGGNFKSWKAEKGIKGNARDYFNDEQLAVLVELEKVNTALLEIDIDYTARKKQLIALVQRLQQDKQ</sequence>
<dbReference type="KEGG" id="btra:F544_20710"/>
<organism evidence="2 3">
    <name type="scientific">Bibersteinia trehalosi USDA-ARS-USMARC-190</name>
    <dbReference type="NCBI Taxonomy" id="1263832"/>
    <lineage>
        <taxon>Bacteria</taxon>
        <taxon>Pseudomonadati</taxon>
        <taxon>Pseudomonadota</taxon>
        <taxon>Gammaproteobacteria</taxon>
        <taxon>Pasteurellales</taxon>
        <taxon>Pasteurellaceae</taxon>
        <taxon>Bibersteinia</taxon>
    </lineage>
</organism>
<protein>
    <submittedName>
        <fullName evidence="2">Anti-repressor protein</fullName>
    </submittedName>
</protein>
<dbReference type="AlphaFoldDB" id="W0R873"/>
<name>W0R873_BIBTR</name>
<dbReference type="HOGENOM" id="CLU_046670_4_0_6"/>
<dbReference type="PANTHER" id="PTHR36180">
    <property type="entry name" value="DNA-BINDING PROTEIN-RELATED-RELATED"/>
    <property type="match status" value="1"/>
</dbReference>
<evidence type="ECO:0000259" key="1">
    <source>
        <dbReference type="Pfam" id="PF08346"/>
    </source>
</evidence>
<reference evidence="2 3" key="1">
    <citation type="submission" date="2013-12" db="EMBL/GenBank/DDBJ databases">
        <title>Annotation of the Bibersteinia trehalosi USDA-ARS-USMARC-190 complete genome.</title>
        <authorList>
            <person name="Harhay G.P."/>
            <person name="McVey S."/>
            <person name="Clawson M.L."/>
            <person name="Bono J."/>
            <person name="Heaton M.P."/>
            <person name="Chitko-Mckown C.G."/>
            <person name="Harhay D.M."/>
            <person name="Smith T.P.L."/>
        </authorList>
    </citation>
    <scope>NUCLEOTIDE SEQUENCE [LARGE SCALE GENOMIC DNA]</scope>
    <source>
        <strain evidence="2 3">USDA-ARS-USMARC-190</strain>
    </source>
</reference>
<feature type="domain" description="AntA/AntB antirepressor" evidence="1">
    <location>
        <begin position="20"/>
        <end position="100"/>
    </location>
</feature>
<dbReference type="EMBL" id="CP006956">
    <property type="protein sequence ID" value="AHG87299.1"/>
    <property type="molecule type" value="Genomic_DNA"/>
</dbReference>
<dbReference type="InterPro" id="IPR013557">
    <property type="entry name" value="AntA/B_antirep"/>
</dbReference>
<gene>
    <name evidence="2" type="ORF">F544_20710</name>
</gene>